<protein>
    <submittedName>
        <fullName evidence="3">Type II toxin-antitoxin system PemK/MazF family toxin</fullName>
    </submittedName>
</protein>
<dbReference type="GO" id="GO:0016075">
    <property type="term" value="P:rRNA catabolic process"/>
    <property type="evidence" value="ECO:0007669"/>
    <property type="project" value="TreeGrafter"/>
</dbReference>
<evidence type="ECO:0000256" key="1">
    <source>
        <dbReference type="ARBA" id="ARBA00007521"/>
    </source>
</evidence>
<dbReference type="GO" id="GO:0004521">
    <property type="term" value="F:RNA endonuclease activity"/>
    <property type="evidence" value="ECO:0007669"/>
    <property type="project" value="TreeGrafter"/>
</dbReference>
<dbReference type="EMBL" id="SOHE01000041">
    <property type="protein sequence ID" value="TFD50674.1"/>
    <property type="molecule type" value="Genomic_DNA"/>
</dbReference>
<dbReference type="InterPro" id="IPR011067">
    <property type="entry name" value="Plasmid_toxin/cell-grow_inhib"/>
</dbReference>
<evidence type="ECO:0000256" key="2">
    <source>
        <dbReference type="ARBA" id="ARBA00022649"/>
    </source>
</evidence>
<dbReference type="OrthoDB" id="3196747at2"/>
<accession>A0A4R9A267</accession>
<reference evidence="3 4" key="1">
    <citation type="submission" date="2019-03" db="EMBL/GenBank/DDBJ databases">
        <title>Genomics of glacier-inhabiting Cryobacterium strains.</title>
        <authorList>
            <person name="Liu Q."/>
            <person name="Xin Y.-H."/>
        </authorList>
    </citation>
    <scope>NUCLEOTIDE SEQUENCE [LARGE SCALE GENOMIC DNA]</scope>
    <source>
        <strain evidence="3 4">Hh14</strain>
    </source>
</reference>
<dbReference type="GO" id="GO:0003677">
    <property type="term" value="F:DNA binding"/>
    <property type="evidence" value="ECO:0007669"/>
    <property type="project" value="InterPro"/>
</dbReference>
<keyword evidence="2" id="KW-1277">Toxin-antitoxin system</keyword>
<keyword evidence="4" id="KW-1185">Reference proteome</keyword>
<proteinExistence type="inferred from homology"/>
<organism evidence="3 4">
    <name type="scientific">Cryobacterium frigoriphilum</name>
    <dbReference type="NCBI Taxonomy" id="1259150"/>
    <lineage>
        <taxon>Bacteria</taxon>
        <taxon>Bacillati</taxon>
        <taxon>Actinomycetota</taxon>
        <taxon>Actinomycetes</taxon>
        <taxon>Micrococcales</taxon>
        <taxon>Microbacteriaceae</taxon>
        <taxon>Cryobacterium</taxon>
    </lineage>
</organism>
<gene>
    <name evidence="3" type="ORF">E3T55_09485</name>
</gene>
<dbReference type="GO" id="GO:0006402">
    <property type="term" value="P:mRNA catabolic process"/>
    <property type="evidence" value="ECO:0007669"/>
    <property type="project" value="TreeGrafter"/>
</dbReference>
<name>A0A4R9A267_9MICO</name>
<sequence length="108" mass="11706">MIRGEIWSVAGGVYASKPRPAVVLQDDRFDGTDSVTVCPLTTTRVSAPLLRLPIPADALTGLDEASFVMVDKITTVRRAHLGQKIGRMSSPQLVDLERLIMVFLGLAD</sequence>
<evidence type="ECO:0000313" key="4">
    <source>
        <dbReference type="Proteomes" id="UP000297447"/>
    </source>
</evidence>
<dbReference type="InterPro" id="IPR003477">
    <property type="entry name" value="PemK-like"/>
</dbReference>
<dbReference type="Proteomes" id="UP000297447">
    <property type="component" value="Unassembled WGS sequence"/>
</dbReference>
<dbReference type="SUPFAM" id="SSF50118">
    <property type="entry name" value="Cell growth inhibitor/plasmid maintenance toxic component"/>
    <property type="match status" value="1"/>
</dbReference>
<evidence type="ECO:0000313" key="3">
    <source>
        <dbReference type="EMBL" id="TFD50674.1"/>
    </source>
</evidence>
<dbReference type="PANTHER" id="PTHR33988">
    <property type="entry name" value="ENDORIBONUCLEASE MAZF-RELATED"/>
    <property type="match status" value="1"/>
</dbReference>
<comment type="similarity">
    <text evidence="1">Belongs to the PemK/MazF family.</text>
</comment>
<dbReference type="Gene3D" id="2.30.30.110">
    <property type="match status" value="1"/>
</dbReference>
<comment type="caution">
    <text evidence="3">The sequence shown here is derived from an EMBL/GenBank/DDBJ whole genome shotgun (WGS) entry which is preliminary data.</text>
</comment>
<dbReference type="Pfam" id="PF02452">
    <property type="entry name" value="PemK_toxin"/>
    <property type="match status" value="1"/>
</dbReference>
<dbReference type="AlphaFoldDB" id="A0A4R9A267"/>